<comment type="caution">
    <text evidence="2">The sequence shown here is derived from an EMBL/GenBank/DDBJ whole genome shotgun (WGS) entry which is preliminary data.</text>
</comment>
<name>D6RKU1_COPC7</name>
<sequence length="228" mass="26037">MTEFAVSIKALRDISQIGLQDLLDYTSSRLRAAGGSYLVLRDLMPEEERRAFRECLRGELINGMMIYTAAAVRNPHSITPPPAFRKIFPVCFGDVEGELDMWMLEVAVEGGEGLRDAKLSLYREAWWQPGAERVFPNLNGLIQMWRQQSAYLPPHLPETPSTRLVLRELGISALREARSLVKSSLDLIEQDLEENRNAIQRVKRTLEEYEQEQDHLGQIEKSKCVLPL</sequence>
<accession>D6RKU1</accession>
<protein>
    <submittedName>
        <fullName evidence="2">Uncharacterized protein</fullName>
    </submittedName>
</protein>
<dbReference type="RefSeq" id="XP_002911989.1">
    <property type="nucleotide sequence ID" value="XM_002911943.1"/>
</dbReference>
<dbReference type="Proteomes" id="UP000001861">
    <property type="component" value="Unassembled WGS sequence"/>
</dbReference>
<dbReference type="EMBL" id="AACS02000002">
    <property type="protein sequence ID" value="EFI28495.1"/>
    <property type="molecule type" value="Genomic_DNA"/>
</dbReference>
<gene>
    <name evidence="2" type="ORF">CC1G_14027</name>
</gene>
<proteinExistence type="predicted"/>
<dbReference type="KEGG" id="cci:CC1G_14027"/>
<feature type="coiled-coil region" evidence="1">
    <location>
        <begin position="185"/>
        <end position="219"/>
    </location>
</feature>
<dbReference type="AlphaFoldDB" id="D6RKU1"/>
<dbReference type="InParanoid" id="D6RKU1"/>
<evidence type="ECO:0000313" key="3">
    <source>
        <dbReference type="Proteomes" id="UP000001861"/>
    </source>
</evidence>
<dbReference type="OrthoDB" id="3068265at2759"/>
<evidence type="ECO:0000313" key="2">
    <source>
        <dbReference type="EMBL" id="EFI28495.1"/>
    </source>
</evidence>
<dbReference type="GeneID" id="9379332"/>
<dbReference type="VEuPathDB" id="FungiDB:CC1G_14027"/>
<keyword evidence="3" id="KW-1185">Reference proteome</keyword>
<organism evidence="2 3">
    <name type="scientific">Coprinopsis cinerea (strain Okayama-7 / 130 / ATCC MYA-4618 / FGSC 9003)</name>
    <name type="common">Inky cap fungus</name>
    <name type="synonym">Hormographiella aspergillata</name>
    <dbReference type="NCBI Taxonomy" id="240176"/>
    <lineage>
        <taxon>Eukaryota</taxon>
        <taxon>Fungi</taxon>
        <taxon>Dikarya</taxon>
        <taxon>Basidiomycota</taxon>
        <taxon>Agaricomycotina</taxon>
        <taxon>Agaricomycetes</taxon>
        <taxon>Agaricomycetidae</taxon>
        <taxon>Agaricales</taxon>
        <taxon>Agaricineae</taxon>
        <taxon>Psathyrellaceae</taxon>
        <taxon>Coprinopsis</taxon>
    </lineage>
</organism>
<evidence type="ECO:0000256" key="1">
    <source>
        <dbReference type="SAM" id="Coils"/>
    </source>
</evidence>
<dbReference type="HOGENOM" id="CLU_1224703_0_0_1"/>
<reference evidence="2 3" key="1">
    <citation type="journal article" date="2010" name="Proc. Natl. Acad. Sci. U.S.A.">
        <title>Insights into evolution of multicellular fungi from the assembled chromosomes of the mushroom Coprinopsis cinerea (Coprinus cinereus).</title>
        <authorList>
            <person name="Stajich J.E."/>
            <person name="Wilke S.K."/>
            <person name="Ahren D."/>
            <person name="Au C.H."/>
            <person name="Birren B.W."/>
            <person name="Borodovsky M."/>
            <person name="Burns C."/>
            <person name="Canback B."/>
            <person name="Casselton L.A."/>
            <person name="Cheng C.K."/>
            <person name="Deng J."/>
            <person name="Dietrich F.S."/>
            <person name="Fargo D.C."/>
            <person name="Farman M.L."/>
            <person name="Gathman A.C."/>
            <person name="Goldberg J."/>
            <person name="Guigo R."/>
            <person name="Hoegger P.J."/>
            <person name="Hooker J.B."/>
            <person name="Huggins A."/>
            <person name="James T.Y."/>
            <person name="Kamada T."/>
            <person name="Kilaru S."/>
            <person name="Kodira C."/>
            <person name="Kues U."/>
            <person name="Kupfer D."/>
            <person name="Kwan H.S."/>
            <person name="Lomsadze A."/>
            <person name="Li W."/>
            <person name="Lilly W.W."/>
            <person name="Ma L.J."/>
            <person name="Mackey A.J."/>
            <person name="Manning G."/>
            <person name="Martin F."/>
            <person name="Muraguchi H."/>
            <person name="Natvig D.O."/>
            <person name="Palmerini H."/>
            <person name="Ramesh M.A."/>
            <person name="Rehmeyer C.J."/>
            <person name="Roe B.A."/>
            <person name="Shenoy N."/>
            <person name="Stanke M."/>
            <person name="Ter-Hovhannisyan V."/>
            <person name="Tunlid A."/>
            <person name="Velagapudi R."/>
            <person name="Vision T.J."/>
            <person name="Zeng Q."/>
            <person name="Zolan M.E."/>
            <person name="Pukkila P.J."/>
        </authorList>
    </citation>
    <scope>NUCLEOTIDE SEQUENCE [LARGE SCALE GENOMIC DNA]</scope>
    <source>
        <strain evidence="3">Okayama-7 / 130 / ATCC MYA-4618 / FGSC 9003</strain>
    </source>
</reference>
<keyword evidence="1" id="KW-0175">Coiled coil</keyword>